<dbReference type="NCBIfam" id="TIGR01098">
    <property type="entry name" value="3A0109s03R"/>
    <property type="match status" value="1"/>
</dbReference>
<dbReference type="PANTHER" id="PTHR35841:SF1">
    <property type="entry name" value="PHOSPHONATES-BINDING PERIPLASMIC PROTEIN"/>
    <property type="match status" value="1"/>
</dbReference>
<sequence length="307" mass="32435">MRQILSFVCLCLLVLAQANAQIRDGSPARPLEVILIPADGGTEDGTKADFLPLFDAITQASGLSFRVRVGQSYGAAIEAVCTGLADIAWLGPVSYREARDRGCVELLAVESTGGSATYYAGIFALKESGITSSAELNGKSVAFGPPQSASSFVFPASILLESGIDPLKDISEVRIGDSHTSGLMALDNGLVDAAAASFVSFERAANSGAIDPSRFRVIGRSRPIPNPPLVVAQSMPGATSAKLRSIVSRLHELPGIRPEDIRGYGGKQVDRYDTTLTDSDFDTAFSPVEKIDATFTAAMIRRAGTYR</sequence>
<dbReference type="Proteomes" id="UP000025061">
    <property type="component" value="Unassembled WGS sequence"/>
</dbReference>
<dbReference type="Pfam" id="PF12974">
    <property type="entry name" value="Phosphonate-bd"/>
    <property type="match status" value="1"/>
</dbReference>
<reference evidence="4 5" key="1">
    <citation type="submission" date="2013-04" db="EMBL/GenBank/DDBJ databases">
        <title>Hyphomonas hirschiana VP5 Genome Sequencing.</title>
        <authorList>
            <person name="Lai Q."/>
            <person name="Shao Z."/>
        </authorList>
    </citation>
    <scope>NUCLEOTIDE SEQUENCE [LARGE SCALE GENOMIC DNA]</scope>
    <source>
        <strain evidence="4 5">VP5</strain>
    </source>
</reference>
<dbReference type="Gene3D" id="3.40.190.10">
    <property type="entry name" value="Periplasmic binding protein-like II"/>
    <property type="match status" value="2"/>
</dbReference>
<gene>
    <name evidence="4" type="ORF">HHI_06219</name>
</gene>
<dbReference type="EMBL" id="ARYI01000004">
    <property type="protein sequence ID" value="KCZ95243.1"/>
    <property type="molecule type" value="Genomic_DNA"/>
</dbReference>
<keyword evidence="2 3" id="KW-0732">Signal</keyword>
<evidence type="ECO:0000256" key="1">
    <source>
        <dbReference type="ARBA" id="ARBA00007162"/>
    </source>
</evidence>
<dbReference type="GO" id="GO:0055085">
    <property type="term" value="P:transmembrane transport"/>
    <property type="evidence" value="ECO:0007669"/>
    <property type="project" value="InterPro"/>
</dbReference>
<keyword evidence="5" id="KW-1185">Reference proteome</keyword>
<evidence type="ECO:0000313" key="5">
    <source>
        <dbReference type="Proteomes" id="UP000025061"/>
    </source>
</evidence>
<dbReference type="OrthoDB" id="9802896at2"/>
<evidence type="ECO:0000256" key="2">
    <source>
        <dbReference type="ARBA" id="ARBA00022729"/>
    </source>
</evidence>
<dbReference type="PATRIC" id="fig|1280951.3.peg.1256"/>
<protein>
    <submittedName>
        <fullName evidence="4">Phosphonate ABC transporter periplasmic phosphonate-binding protein</fullName>
    </submittedName>
</protein>
<dbReference type="AlphaFoldDB" id="A0A059FXQ4"/>
<evidence type="ECO:0000256" key="3">
    <source>
        <dbReference type="SAM" id="SignalP"/>
    </source>
</evidence>
<organism evidence="4 5">
    <name type="scientific">Hyphomonas hirschiana VP5</name>
    <dbReference type="NCBI Taxonomy" id="1280951"/>
    <lineage>
        <taxon>Bacteria</taxon>
        <taxon>Pseudomonadati</taxon>
        <taxon>Pseudomonadota</taxon>
        <taxon>Alphaproteobacteria</taxon>
        <taxon>Hyphomonadales</taxon>
        <taxon>Hyphomonadaceae</taxon>
        <taxon>Hyphomonas</taxon>
    </lineage>
</organism>
<proteinExistence type="inferred from homology"/>
<dbReference type="CDD" id="cd01071">
    <property type="entry name" value="PBP2_PhnD_like"/>
    <property type="match status" value="1"/>
</dbReference>
<comment type="caution">
    <text evidence="4">The sequence shown here is derived from an EMBL/GenBank/DDBJ whole genome shotgun (WGS) entry which is preliminary data.</text>
</comment>
<evidence type="ECO:0000313" key="4">
    <source>
        <dbReference type="EMBL" id="KCZ95243.1"/>
    </source>
</evidence>
<dbReference type="PANTHER" id="PTHR35841">
    <property type="entry name" value="PHOSPHONATES-BINDING PERIPLASMIC PROTEIN"/>
    <property type="match status" value="1"/>
</dbReference>
<dbReference type="RefSeq" id="WP_011647452.1">
    <property type="nucleotide sequence ID" value="NZ_ARYI01000004.1"/>
</dbReference>
<name>A0A059FXQ4_9PROT</name>
<dbReference type="SUPFAM" id="SSF53850">
    <property type="entry name" value="Periplasmic binding protein-like II"/>
    <property type="match status" value="1"/>
</dbReference>
<comment type="similarity">
    <text evidence="1">Belongs to the phosphate/phosphite/phosphonate binding protein family.</text>
</comment>
<accession>A0A059FXQ4</accession>
<dbReference type="InterPro" id="IPR005770">
    <property type="entry name" value="PhnD"/>
</dbReference>
<dbReference type="GO" id="GO:0043190">
    <property type="term" value="C:ATP-binding cassette (ABC) transporter complex"/>
    <property type="evidence" value="ECO:0007669"/>
    <property type="project" value="InterPro"/>
</dbReference>
<feature type="chain" id="PRO_5001573459" evidence="3">
    <location>
        <begin position="21"/>
        <end position="307"/>
    </location>
</feature>
<feature type="signal peptide" evidence="3">
    <location>
        <begin position="1"/>
        <end position="20"/>
    </location>
</feature>